<name>A0A8J7Z1G0_9ARCH</name>
<dbReference type="Proteomes" id="UP000768163">
    <property type="component" value="Unassembled WGS sequence"/>
</dbReference>
<reference evidence="4" key="1">
    <citation type="submission" date="2019-11" db="EMBL/GenBank/DDBJ databases">
        <title>Lipid analysis of CO2-rich subsurface aquifers suggests an autotrophy-based deep biosphere with lysolipids enriched in CPR bacteria.</title>
        <authorList>
            <person name="Probst A.J."/>
            <person name="Elling F.J."/>
            <person name="Castelle C.J."/>
            <person name="Zhu Q."/>
            <person name="Elvert M."/>
            <person name="Birarda G."/>
            <person name="Holman H.-Y."/>
            <person name="Lane K.R."/>
            <person name="Ladd B."/>
            <person name="Ryan M.C."/>
            <person name="Woyke T."/>
            <person name="Hinrichs K.-U."/>
            <person name="Banfield J.F."/>
        </authorList>
    </citation>
    <scope>NUCLEOTIDE SEQUENCE</scope>
    <source>
        <strain evidence="4">CG_2015-01_33_1645</strain>
        <strain evidence="5">CG_2015-04_33_537</strain>
    </source>
</reference>
<dbReference type="GO" id="GO:0006412">
    <property type="term" value="P:translation"/>
    <property type="evidence" value="ECO:0007669"/>
    <property type="project" value="InterPro"/>
</dbReference>
<organism evidence="4 6">
    <name type="scientific">Candidatus Altarchaeum hamiconexum</name>
    <dbReference type="NCBI Taxonomy" id="1803513"/>
    <lineage>
        <taxon>Archaea</taxon>
        <taxon>Candidatus Altarchaeota</taxon>
        <taxon>Candidatus Altiarchaeia</taxon>
        <taxon>Candidatus Altarchaeales</taxon>
        <taxon>Candidatus Altarchaeaceae</taxon>
        <taxon>Candidatus Altarchaeum</taxon>
    </lineage>
</organism>
<dbReference type="GO" id="GO:0003735">
    <property type="term" value="F:structural constituent of ribosome"/>
    <property type="evidence" value="ECO:0007669"/>
    <property type="project" value="InterPro"/>
</dbReference>
<dbReference type="GO" id="GO:1990904">
    <property type="term" value="C:ribonucleoprotein complex"/>
    <property type="evidence" value="ECO:0007669"/>
    <property type="project" value="UniProtKB-KW"/>
</dbReference>
<dbReference type="Pfam" id="PF00573">
    <property type="entry name" value="Ribosomal_L4"/>
    <property type="match status" value="1"/>
</dbReference>
<dbReference type="SUPFAM" id="SSF52166">
    <property type="entry name" value="Ribosomal protein L4"/>
    <property type="match status" value="1"/>
</dbReference>
<dbReference type="InterPro" id="IPR045240">
    <property type="entry name" value="Ribosomal_uL4_euk/arch"/>
</dbReference>
<dbReference type="Proteomes" id="UP000738826">
    <property type="component" value="Unassembled WGS sequence"/>
</dbReference>
<evidence type="ECO:0000256" key="3">
    <source>
        <dbReference type="ARBA" id="ARBA00023274"/>
    </source>
</evidence>
<dbReference type="GO" id="GO:0005840">
    <property type="term" value="C:ribosome"/>
    <property type="evidence" value="ECO:0007669"/>
    <property type="project" value="UniProtKB-KW"/>
</dbReference>
<protein>
    <submittedName>
        <fullName evidence="4">50S ribosomal protein L4</fullName>
    </submittedName>
</protein>
<evidence type="ECO:0000256" key="2">
    <source>
        <dbReference type="ARBA" id="ARBA00022980"/>
    </source>
</evidence>
<dbReference type="InterPro" id="IPR023574">
    <property type="entry name" value="Ribosomal_uL4_dom_sf"/>
</dbReference>
<dbReference type="EMBL" id="JAACVF010000127">
    <property type="protein sequence ID" value="NCN65352.1"/>
    <property type="molecule type" value="Genomic_DNA"/>
</dbReference>
<dbReference type="PANTHER" id="PTHR19431">
    <property type="entry name" value="60S RIBOSOMAL PROTEIN L4"/>
    <property type="match status" value="1"/>
</dbReference>
<evidence type="ECO:0000256" key="1">
    <source>
        <dbReference type="ARBA" id="ARBA00010528"/>
    </source>
</evidence>
<dbReference type="EMBL" id="JAACQH010000001">
    <property type="protein sequence ID" value="NCS90815.1"/>
    <property type="molecule type" value="Genomic_DNA"/>
</dbReference>
<evidence type="ECO:0000313" key="5">
    <source>
        <dbReference type="EMBL" id="NCS90815.1"/>
    </source>
</evidence>
<accession>A0A8J7Z1G0</accession>
<dbReference type="AlphaFoldDB" id="A0A8J7Z1G0"/>
<keyword evidence="3" id="KW-0687">Ribonucleoprotein</keyword>
<evidence type="ECO:0000313" key="6">
    <source>
        <dbReference type="Proteomes" id="UP000768163"/>
    </source>
</evidence>
<dbReference type="Gene3D" id="3.40.1370.10">
    <property type="match status" value="1"/>
</dbReference>
<evidence type="ECO:0000313" key="4">
    <source>
        <dbReference type="EMBL" id="NCN65352.1"/>
    </source>
</evidence>
<keyword evidence="2 4" id="KW-0689">Ribosomal protein</keyword>
<comment type="similarity">
    <text evidence="1">Belongs to the universal ribosomal protein uL4 family.</text>
</comment>
<sequence length="224" mass="25018">MDANVYGLNGEVTGTIDLGEIFDTVLRHDLIQRAVVSELSKTFQPQGRDPLAGLRTSADYFANRQRSFRVTVGRAISRKPREKLAKGGLGRVRRVPESVGGRAAHPPEVNKVLTKKINKKEYNFALYSAIANSKFVVVSDDVENLKKTKEIAGFINLLKEKNIVGDKKILFVVYDNYVAAGNIDFINVKRLSDLRVKDFVIGPCKLITSVLWTKKAIENLKTKI</sequence>
<gene>
    <name evidence="4" type="primary">rplD</name>
    <name evidence="5" type="ORF">GW779_00100</name>
    <name evidence="4" type="ORF">GW910_04760</name>
</gene>
<comment type="caution">
    <text evidence="4">The sequence shown here is derived from an EMBL/GenBank/DDBJ whole genome shotgun (WGS) entry which is preliminary data.</text>
</comment>
<proteinExistence type="inferred from homology"/>
<dbReference type="InterPro" id="IPR002136">
    <property type="entry name" value="Ribosomal_uL4"/>
</dbReference>